<proteinExistence type="predicted"/>
<name>A0ABR8XDK8_9BACL</name>
<dbReference type="PANTHER" id="PTHR34819">
    <property type="entry name" value="LARGE CYSTEINE-RICH PERIPLASMIC PROTEIN OMCB"/>
    <property type="match status" value="1"/>
</dbReference>
<dbReference type="Proteomes" id="UP000640930">
    <property type="component" value="Unassembled WGS sequence"/>
</dbReference>
<dbReference type="EMBL" id="JACSQA010000016">
    <property type="protein sequence ID" value="MBD8027299.1"/>
    <property type="molecule type" value="Genomic_DNA"/>
</dbReference>
<accession>A0ABR8XDK8</accession>
<dbReference type="InterPro" id="IPR008966">
    <property type="entry name" value="Adhesion_dom_sf"/>
</dbReference>
<evidence type="ECO:0000313" key="3">
    <source>
        <dbReference type="Proteomes" id="UP000640930"/>
    </source>
</evidence>
<dbReference type="InterPro" id="IPR001434">
    <property type="entry name" value="OmcB-like_DUF11"/>
</dbReference>
<reference evidence="2 3" key="1">
    <citation type="submission" date="2020-08" db="EMBL/GenBank/DDBJ databases">
        <title>A Genomic Blueprint of the Chicken Gut Microbiome.</title>
        <authorList>
            <person name="Gilroy R."/>
            <person name="Ravi A."/>
            <person name="Getino M."/>
            <person name="Pursley I."/>
            <person name="Horton D.L."/>
            <person name="Alikhan N.-F."/>
            <person name="Baker D."/>
            <person name="Gharbi K."/>
            <person name="Hall N."/>
            <person name="Watson M."/>
            <person name="Adriaenssens E.M."/>
            <person name="Foster-Nyarko E."/>
            <person name="Jarju S."/>
            <person name="Secka A."/>
            <person name="Antonio M."/>
            <person name="Oren A."/>
            <person name="Chaudhuri R."/>
            <person name="La Ragione R.M."/>
            <person name="Hildebrand F."/>
            <person name="Pallen M.J."/>
        </authorList>
    </citation>
    <scope>NUCLEOTIDE SEQUENCE [LARGE SCALE GENOMIC DNA]</scope>
    <source>
        <strain evidence="2 3">Re31</strain>
    </source>
</reference>
<dbReference type="Gene3D" id="2.60.40.740">
    <property type="match status" value="1"/>
</dbReference>
<dbReference type="InterPro" id="IPR051172">
    <property type="entry name" value="Chlamydia_OmcB"/>
</dbReference>
<feature type="domain" description="DUF11" evidence="1">
    <location>
        <begin position="229"/>
        <end position="340"/>
    </location>
</feature>
<keyword evidence="3" id="KW-1185">Reference proteome</keyword>
<dbReference type="InterPro" id="IPR047589">
    <property type="entry name" value="DUF11_rpt"/>
</dbReference>
<protein>
    <submittedName>
        <fullName evidence="2">Isopeptide-forming domain-containing fimbrial protein</fullName>
    </submittedName>
</protein>
<feature type="non-terminal residue" evidence="2">
    <location>
        <position position="580"/>
    </location>
</feature>
<dbReference type="PANTHER" id="PTHR34819:SF3">
    <property type="entry name" value="CELL SURFACE PROTEIN"/>
    <property type="match status" value="1"/>
</dbReference>
<dbReference type="SUPFAM" id="SSF49401">
    <property type="entry name" value="Bacterial adhesins"/>
    <property type="match status" value="1"/>
</dbReference>
<sequence length="580" mass="61765">MAGYNGVAVSKDNFIYITASGTSGTTPIIRIFKINSDGTVVATYNPTLTSTATAAATMIGNKYYYIIGTTLYFYDVVTNQQGSKALVNDAGAPLTGLGADLVADSDGYLWVSQKDNLLQVNPATGGIIRALPVPGLSTQIPVGVRAMSFLADGRIMITSNGYNEVNSRFTIDEDGKLTRLGDITGIPVTSYGIGDLGSAVTPIFEPFPPILESDKEVKIAQKGLGNSLTQIQTGDTLTYTIRARNTKVSPSILKGLSITDTLPEGVEYVPGTLMVDNQSMSDAADTDKGEVVGGTVTGNIGDVIDTNYHTLEFQVKVLPGYEGSTITNTANVDGINVEPQNPSKEFDVALPENACGQVSVALINGSFEEPINTRPFPDPTAPKGIYSYFHEDEVPGWETTASDNYLQIERYENGYVKISRADGNQFAELNASEVSTLYQDVNTVPGQVISWRLAHRGDKGIDTMNVKIGATTVPVKDLQTVAQLSSGNQEWKYYTGTYTVPNGQKVTRFAFESVSTASGSTASGNFLDDTFLGTEPCVVAEKTVSPQGEVFAGQELTYEVTTKNGGGDVAANAVFEDAIP</sequence>
<comment type="caution">
    <text evidence="2">The sequence shown here is derived from an EMBL/GenBank/DDBJ whole genome shotgun (WGS) entry which is preliminary data.</text>
</comment>
<evidence type="ECO:0000259" key="1">
    <source>
        <dbReference type="Pfam" id="PF01345"/>
    </source>
</evidence>
<dbReference type="Pfam" id="PF01345">
    <property type="entry name" value="DUF11"/>
    <property type="match status" value="1"/>
</dbReference>
<organism evidence="2 3">
    <name type="scientific">Ureibacillus galli</name>
    <dbReference type="NCBI Taxonomy" id="2762222"/>
    <lineage>
        <taxon>Bacteria</taxon>
        <taxon>Bacillati</taxon>
        <taxon>Bacillota</taxon>
        <taxon>Bacilli</taxon>
        <taxon>Bacillales</taxon>
        <taxon>Caryophanaceae</taxon>
        <taxon>Ureibacillus</taxon>
    </lineage>
</organism>
<dbReference type="NCBIfam" id="TIGR01451">
    <property type="entry name" value="B_ant_repeat"/>
    <property type="match status" value="2"/>
</dbReference>
<dbReference type="SUPFAM" id="SSF63829">
    <property type="entry name" value="Calcium-dependent phosphotriesterase"/>
    <property type="match status" value="1"/>
</dbReference>
<evidence type="ECO:0000313" key="2">
    <source>
        <dbReference type="EMBL" id="MBD8027299.1"/>
    </source>
</evidence>
<dbReference type="Gene3D" id="2.60.120.260">
    <property type="entry name" value="Galactose-binding domain-like"/>
    <property type="match status" value="1"/>
</dbReference>
<gene>
    <name evidence="2" type="ORF">H9636_11600</name>
</gene>